<evidence type="ECO:0008006" key="2">
    <source>
        <dbReference type="Google" id="ProtNLM"/>
    </source>
</evidence>
<organism evidence="1">
    <name type="scientific">marine sediment metagenome</name>
    <dbReference type="NCBI Taxonomy" id="412755"/>
    <lineage>
        <taxon>unclassified sequences</taxon>
        <taxon>metagenomes</taxon>
        <taxon>ecological metagenomes</taxon>
    </lineage>
</organism>
<gene>
    <name evidence="1" type="ORF">LCGC14_2449940</name>
</gene>
<reference evidence="1" key="1">
    <citation type="journal article" date="2015" name="Nature">
        <title>Complex archaea that bridge the gap between prokaryotes and eukaryotes.</title>
        <authorList>
            <person name="Spang A."/>
            <person name="Saw J.H."/>
            <person name="Jorgensen S.L."/>
            <person name="Zaremba-Niedzwiedzka K."/>
            <person name="Martijn J."/>
            <person name="Lind A.E."/>
            <person name="van Eijk R."/>
            <person name="Schleper C."/>
            <person name="Guy L."/>
            <person name="Ettema T.J."/>
        </authorList>
    </citation>
    <scope>NUCLEOTIDE SEQUENCE</scope>
</reference>
<accession>A0A0F9BGG7</accession>
<protein>
    <recommendedName>
        <fullName evidence="2">Resolvase HTH domain-containing protein</fullName>
    </recommendedName>
</protein>
<dbReference type="AlphaFoldDB" id="A0A0F9BGG7"/>
<name>A0A0F9BGG7_9ZZZZ</name>
<dbReference type="Pfam" id="PF13384">
    <property type="entry name" value="HTH_23"/>
    <property type="match status" value="1"/>
</dbReference>
<proteinExistence type="predicted"/>
<dbReference type="EMBL" id="LAZR01037892">
    <property type="protein sequence ID" value="KKL20994.1"/>
    <property type="molecule type" value="Genomic_DNA"/>
</dbReference>
<dbReference type="Gene3D" id="1.10.10.60">
    <property type="entry name" value="Homeodomain-like"/>
    <property type="match status" value="1"/>
</dbReference>
<comment type="caution">
    <text evidence="1">The sequence shown here is derived from an EMBL/GenBank/DDBJ whole genome shotgun (WGS) entry which is preliminary data.</text>
</comment>
<evidence type="ECO:0000313" key="1">
    <source>
        <dbReference type="EMBL" id="KKL20994.1"/>
    </source>
</evidence>
<sequence length="52" mass="6217">MVIKIGNRPNENLDLIKEDFKKKTSIKAIARKYNISRSHVYNLRARWEDDDL</sequence>